<evidence type="ECO:0000313" key="2">
    <source>
        <dbReference type="Proteomes" id="UP001160148"/>
    </source>
</evidence>
<accession>A0AAV0XS68</accession>
<organism evidence="1 2">
    <name type="scientific">Macrosiphum euphorbiae</name>
    <name type="common">potato aphid</name>
    <dbReference type="NCBI Taxonomy" id="13131"/>
    <lineage>
        <taxon>Eukaryota</taxon>
        <taxon>Metazoa</taxon>
        <taxon>Ecdysozoa</taxon>
        <taxon>Arthropoda</taxon>
        <taxon>Hexapoda</taxon>
        <taxon>Insecta</taxon>
        <taxon>Pterygota</taxon>
        <taxon>Neoptera</taxon>
        <taxon>Paraneoptera</taxon>
        <taxon>Hemiptera</taxon>
        <taxon>Sternorrhyncha</taxon>
        <taxon>Aphidomorpha</taxon>
        <taxon>Aphidoidea</taxon>
        <taxon>Aphididae</taxon>
        <taxon>Macrosiphini</taxon>
        <taxon>Macrosiphum</taxon>
    </lineage>
</organism>
<dbReference type="PANTHER" id="PTHR47331">
    <property type="entry name" value="PHD-TYPE DOMAIN-CONTAINING PROTEIN"/>
    <property type="match status" value="1"/>
</dbReference>
<name>A0AAV0XS68_9HEMI</name>
<comment type="caution">
    <text evidence="1">The sequence shown here is derived from an EMBL/GenBank/DDBJ whole genome shotgun (WGS) entry which is preliminary data.</text>
</comment>
<dbReference type="Proteomes" id="UP001160148">
    <property type="component" value="Unassembled WGS sequence"/>
</dbReference>
<keyword evidence="2" id="KW-1185">Reference proteome</keyword>
<proteinExistence type="predicted"/>
<evidence type="ECO:0000313" key="1">
    <source>
        <dbReference type="EMBL" id="CAI6370993.1"/>
    </source>
</evidence>
<gene>
    <name evidence="1" type="ORF">MEUPH1_LOCUS25053</name>
</gene>
<reference evidence="1 2" key="1">
    <citation type="submission" date="2023-01" db="EMBL/GenBank/DDBJ databases">
        <authorList>
            <person name="Whitehead M."/>
        </authorList>
    </citation>
    <scope>NUCLEOTIDE SEQUENCE [LARGE SCALE GENOMIC DNA]</scope>
</reference>
<dbReference type="PANTHER" id="PTHR47331:SF2">
    <property type="match status" value="1"/>
</dbReference>
<dbReference type="EMBL" id="CARXXK010000671">
    <property type="protein sequence ID" value="CAI6370993.1"/>
    <property type="molecule type" value="Genomic_DNA"/>
</dbReference>
<sequence>MLPEAKTIRNIALVVTDEFILFKTYSSLNKILRIAAYWLRFRDFLVKKSSASVGPLKAEDLERANIGLIKNVQNNFFKLEIENLKNKKSIPKSKIILLRPFIDDKDILRVGGRLKNAITIEVFQRQPIILPGDSIYTKLLFQREHIRCMHGGPFARPLQFSL</sequence>
<protein>
    <submittedName>
        <fullName evidence="1">Uncharacterized protein</fullName>
    </submittedName>
</protein>
<dbReference type="AlphaFoldDB" id="A0AAV0XS68"/>